<gene>
    <name evidence="3" type="ORF">GWI33_006223</name>
</gene>
<feature type="coiled-coil region" evidence="1">
    <location>
        <begin position="24"/>
        <end position="55"/>
    </location>
</feature>
<dbReference type="InterPro" id="IPR047234">
    <property type="entry name" value="GRAF_fam"/>
</dbReference>
<dbReference type="EMBL" id="JAACXV010000309">
    <property type="protein sequence ID" value="KAF7280312.1"/>
    <property type="molecule type" value="Genomic_DNA"/>
</dbReference>
<dbReference type="SUPFAM" id="SSF103657">
    <property type="entry name" value="BAR/IMD domain-like"/>
    <property type="match status" value="1"/>
</dbReference>
<accession>A0A834IJG3</accession>
<evidence type="ECO:0000256" key="1">
    <source>
        <dbReference type="SAM" id="Coils"/>
    </source>
</evidence>
<dbReference type="OrthoDB" id="3183924at2759"/>
<dbReference type="GO" id="GO:0005737">
    <property type="term" value="C:cytoplasm"/>
    <property type="evidence" value="ECO:0007669"/>
    <property type="project" value="InterPro"/>
</dbReference>
<dbReference type="InterPro" id="IPR027267">
    <property type="entry name" value="AH/BAR_dom_sf"/>
</dbReference>
<dbReference type="InterPro" id="IPR004148">
    <property type="entry name" value="BAR_dom"/>
</dbReference>
<sequence length="165" mass="19181">MGVVLPPLEFTECLSDSPYFRENLHKHERELEKTNQQIKRIIKEVKDLLAAAKQLGNAQRSFANAMKGFTFECIGGTQTDDEQIICASLKNFSELIIQVEEERNRMLDHANLSVLKQLEEFRKKYIGGVKNEKKKFEKQTAKFCQNQERYLNKTTKNPNTLQEVK</sequence>
<dbReference type="PANTHER" id="PTHR12552">
    <property type="entry name" value="OLIGOPHRENIN 1"/>
    <property type="match status" value="1"/>
</dbReference>
<comment type="caution">
    <text evidence="3">The sequence shown here is derived from an EMBL/GenBank/DDBJ whole genome shotgun (WGS) entry which is preliminary data.</text>
</comment>
<keyword evidence="1" id="KW-0175">Coiled coil</keyword>
<dbReference type="Pfam" id="PF16746">
    <property type="entry name" value="BAR_3"/>
    <property type="match status" value="1"/>
</dbReference>
<evidence type="ECO:0000313" key="4">
    <source>
        <dbReference type="Proteomes" id="UP000625711"/>
    </source>
</evidence>
<protein>
    <recommendedName>
        <fullName evidence="2">BAR domain-containing protein</fullName>
    </recommendedName>
</protein>
<reference evidence="3" key="1">
    <citation type="submission" date="2020-08" db="EMBL/GenBank/DDBJ databases">
        <title>Genome sequencing and assembly of the red palm weevil Rhynchophorus ferrugineus.</title>
        <authorList>
            <person name="Dias G.B."/>
            <person name="Bergman C.M."/>
            <person name="Manee M."/>
        </authorList>
    </citation>
    <scope>NUCLEOTIDE SEQUENCE</scope>
    <source>
        <strain evidence="3">AA-2017</strain>
        <tissue evidence="3">Whole larva</tissue>
    </source>
</reference>
<dbReference type="GO" id="GO:0005096">
    <property type="term" value="F:GTPase activator activity"/>
    <property type="evidence" value="ECO:0007669"/>
    <property type="project" value="InterPro"/>
</dbReference>
<dbReference type="AlphaFoldDB" id="A0A834IJG3"/>
<evidence type="ECO:0000259" key="2">
    <source>
        <dbReference type="Pfam" id="PF16746"/>
    </source>
</evidence>
<evidence type="ECO:0000313" key="3">
    <source>
        <dbReference type="EMBL" id="KAF7280312.1"/>
    </source>
</evidence>
<dbReference type="FunFam" id="1.20.1270.60:FF:000074">
    <property type="entry name" value="Rho GTPase-activating protein 42"/>
    <property type="match status" value="1"/>
</dbReference>
<name>A0A834IJG3_RHYFE</name>
<dbReference type="Gene3D" id="1.20.1270.60">
    <property type="entry name" value="Arfaptin homology (AH) domain/BAR domain"/>
    <property type="match status" value="1"/>
</dbReference>
<feature type="domain" description="BAR" evidence="2">
    <location>
        <begin position="8"/>
        <end position="164"/>
    </location>
</feature>
<dbReference type="PANTHER" id="PTHR12552:SF1">
    <property type="entry name" value="RHO GTPASE-ACTIVATING PROTEIN GRAF"/>
    <property type="match status" value="1"/>
</dbReference>
<proteinExistence type="predicted"/>
<keyword evidence="4" id="KW-1185">Reference proteome</keyword>
<organism evidence="3 4">
    <name type="scientific">Rhynchophorus ferrugineus</name>
    <name type="common">Red palm weevil</name>
    <name type="synonym">Curculio ferrugineus</name>
    <dbReference type="NCBI Taxonomy" id="354439"/>
    <lineage>
        <taxon>Eukaryota</taxon>
        <taxon>Metazoa</taxon>
        <taxon>Ecdysozoa</taxon>
        <taxon>Arthropoda</taxon>
        <taxon>Hexapoda</taxon>
        <taxon>Insecta</taxon>
        <taxon>Pterygota</taxon>
        <taxon>Neoptera</taxon>
        <taxon>Endopterygota</taxon>
        <taxon>Coleoptera</taxon>
        <taxon>Polyphaga</taxon>
        <taxon>Cucujiformia</taxon>
        <taxon>Curculionidae</taxon>
        <taxon>Dryophthorinae</taxon>
        <taxon>Rhynchophorus</taxon>
    </lineage>
</organism>
<dbReference type="Proteomes" id="UP000625711">
    <property type="component" value="Unassembled WGS sequence"/>
</dbReference>